<evidence type="ECO:0000256" key="5">
    <source>
        <dbReference type="ARBA" id="ARBA00022840"/>
    </source>
</evidence>
<evidence type="ECO:0000313" key="6">
    <source>
        <dbReference type="EMBL" id="RYC80129.1"/>
    </source>
</evidence>
<keyword evidence="4" id="KW-0418">Kinase</keyword>
<dbReference type="InterPro" id="IPR051175">
    <property type="entry name" value="CLK_kinases"/>
</dbReference>
<dbReference type="Proteomes" id="UP000290540">
    <property type="component" value="Unassembled WGS sequence"/>
</dbReference>
<dbReference type="GO" id="GO:0043484">
    <property type="term" value="P:regulation of RNA splicing"/>
    <property type="evidence" value="ECO:0007669"/>
    <property type="project" value="TreeGrafter"/>
</dbReference>
<gene>
    <name evidence="6" type="ORF">BFJ63_vAg16985</name>
</gene>
<evidence type="ECO:0000256" key="4">
    <source>
        <dbReference type="ARBA" id="ARBA00022777"/>
    </source>
</evidence>
<dbReference type="SUPFAM" id="SSF56112">
    <property type="entry name" value="Protein kinase-like (PK-like)"/>
    <property type="match status" value="1"/>
</dbReference>
<reference evidence="6 7" key="1">
    <citation type="submission" date="2016-12" db="EMBL/GenBank/DDBJ databases">
        <title>Draft genome sequence of Fusarium oxysporum causing rot on Narcissus.</title>
        <authorList>
            <person name="Armitage A.D."/>
            <person name="Taylor A."/>
            <person name="Clarkson J.P."/>
            <person name="Harrison R.J."/>
            <person name="Jackson A.C."/>
        </authorList>
    </citation>
    <scope>NUCLEOTIDE SEQUENCE [LARGE SCALE GENOMIC DNA]</scope>
    <source>
        <strain evidence="6 7">N139</strain>
    </source>
</reference>
<evidence type="ECO:0000313" key="7">
    <source>
        <dbReference type="Proteomes" id="UP000290540"/>
    </source>
</evidence>
<comment type="caution">
    <text evidence="6">The sequence shown here is derived from an EMBL/GenBank/DDBJ whole genome shotgun (WGS) entry which is preliminary data.</text>
</comment>
<evidence type="ECO:0000256" key="1">
    <source>
        <dbReference type="ARBA" id="ARBA00022527"/>
    </source>
</evidence>
<dbReference type="PANTHER" id="PTHR45646:SF11">
    <property type="entry name" value="SERINE_THREONINE-PROTEIN KINASE DOA"/>
    <property type="match status" value="1"/>
</dbReference>
<dbReference type="GO" id="GO:0005634">
    <property type="term" value="C:nucleus"/>
    <property type="evidence" value="ECO:0007669"/>
    <property type="project" value="TreeGrafter"/>
</dbReference>
<dbReference type="GO" id="GO:0005524">
    <property type="term" value="F:ATP binding"/>
    <property type="evidence" value="ECO:0007669"/>
    <property type="project" value="UniProtKB-KW"/>
</dbReference>
<keyword evidence="2" id="KW-0808">Transferase</keyword>
<proteinExistence type="predicted"/>
<keyword evidence="5" id="KW-0067">ATP-binding</keyword>
<evidence type="ECO:0000256" key="3">
    <source>
        <dbReference type="ARBA" id="ARBA00022741"/>
    </source>
</evidence>
<keyword evidence="1" id="KW-0723">Serine/threonine-protein kinase</keyword>
<accession>A0A4Q2V5C4</accession>
<protein>
    <recommendedName>
        <fullName evidence="8">Protein kinase domain-containing protein</fullName>
    </recommendedName>
</protein>
<dbReference type="PANTHER" id="PTHR45646">
    <property type="entry name" value="SERINE/THREONINE-PROTEIN KINASE DOA-RELATED"/>
    <property type="match status" value="1"/>
</dbReference>
<name>A0A4Q2V5C4_FUSOX</name>
<sequence>MDMGTTQKLRARPSAAGKRIDTSLRGCQLQRCTLVEFFTGDLLFKTSNMPEHLAMIEAISGLQMEEEIAWIPDAKFRGILSALLPNAMQEPRKKVEWMKMKHFDQIIPGDNDFLKSFADLLKRIFVLNPNHRITAKQALQHPCLVEEAQPDDGTVAAEIH</sequence>
<dbReference type="AlphaFoldDB" id="A0A4Q2V5C4"/>
<evidence type="ECO:0000256" key="2">
    <source>
        <dbReference type="ARBA" id="ARBA00022679"/>
    </source>
</evidence>
<keyword evidence="3" id="KW-0547">Nucleotide-binding</keyword>
<evidence type="ECO:0008006" key="8">
    <source>
        <dbReference type="Google" id="ProtNLM"/>
    </source>
</evidence>
<dbReference type="EMBL" id="MQTW01000429">
    <property type="protein sequence ID" value="RYC80129.1"/>
    <property type="molecule type" value="Genomic_DNA"/>
</dbReference>
<dbReference type="GO" id="GO:0004674">
    <property type="term" value="F:protein serine/threonine kinase activity"/>
    <property type="evidence" value="ECO:0007669"/>
    <property type="project" value="UniProtKB-KW"/>
</dbReference>
<organism evidence="6 7">
    <name type="scientific">Fusarium oxysporum f. sp. narcissi</name>
    <dbReference type="NCBI Taxonomy" id="451672"/>
    <lineage>
        <taxon>Eukaryota</taxon>
        <taxon>Fungi</taxon>
        <taxon>Dikarya</taxon>
        <taxon>Ascomycota</taxon>
        <taxon>Pezizomycotina</taxon>
        <taxon>Sordariomycetes</taxon>
        <taxon>Hypocreomycetidae</taxon>
        <taxon>Hypocreales</taxon>
        <taxon>Nectriaceae</taxon>
        <taxon>Fusarium</taxon>
        <taxon>Fusarium oxysporum species complex</taxon>
    </lineage>
</organism>
<dbReference type="Gene3D" id="1.10.510.10">
    <property type="entry name" value="Transferase(Phosphotransferase) domain 1"/>
    <property type="match status" value="1"/>
</dbReference>
<dbReference type="InterPro" id="IPR011009">
    <property type="entry name" value="Kinase-like_dom_sf"/>
</dbReference>